<evidence type="ECO:0000256" key="2">
    <source>
        <dbReference type="SAM" id="MobiDB-lite"/>
    </source>
</evidence>
<dbReference type="InterPro" id="IPR005162">
    <property type="entry name" value="Retrotrans_gag_dom"/>
</dbReference>
<dbReference type="OrthoDB" id="1721192at2759"/>
<dbReference type="Pfam" id="PF03732">
    <property type="entry name" value="Retrotrans_gag"/>
    <property type="match status" value="1"/>
</dbReference>
<sequence length="390" mass="43046">MPPKRRGRKPKQTTEDETANPENTTLSSNDIAKIVDKRIEAAIPKIIAQVNSTTGNKTNNNGGHNGSASNNVDLGEGTANKGCTYKTFVACKPKEFYGNDGAIGVLKWLEKMEAVLRISDCLPSQKVKYAVCSLQGKALTWWNSQIQARGIDEAEALGWSEFKALITEEYCPINELQKLEAEFWNLSMVGAEIQAYTNRFHELSCLLPHMVNSEAKKVERYVWGLAPQIRGLVTSSRPTTLKSAILLAGQLTDEMIRTGTLIKKGAGEKRKFESSRPANAPSKKTRTARNYGAVTQEKRSPPPSKCNKCNLYHQGECPICSQCKKTGHFARNCRNSQRVCYECGSLEHLRNVCPKLQRGPTNGGNQGRGRAFVLGAKEARQDPNVVTALM</sequence>
<proteinExistence type="predicted"/>
<feature type="compositionally biased region" description="Basic residues" evidence="2">
    <location>
        <begin position="1"/>
        <end position="11"/>
    </location>
</feature>
<dbReference type="PANTHER" id="PTHR34482">
    <property type="entry name" value="DNA DAMAGE-INDUCIBLE PROTEIN 1-LIKE"/>
    <property type="match status" value="1"/>
</dbReference>
<feature type="region of interest" description="Disordered" evidence="2">
    <location>
        <begin position="1"/>
        <end position="29"/>
    </location>
</feature>
<keyword evidence="1" id="KW-0862">Zinc</keyword>
<comment type="caution">
    <text evidence="4">The sequence shown here is derived from an EMBL/GenBank/DDBJ whole genome shotgun (WGS) entry which is preliminary data.</text>
</comment>
<dbReference type="InterPro" id="IPR001878">
    <property type="entry name" value="Znf_CCHC"/>
</dbReference>
<dbReference type="Proteomes" id="UP000326396">
    <property type="component" value="Linkage Group LG5"/>
</dbReference>
<dbReference type="SUPFAM" id="SSF57756">
    <property type="entry name" value="Retrovirus zinc finger-like domains"/>
    <property type="match status" value="1"/>
</dbReference>
<dbReference type="PROSITE" id="PS50158">
    <property type="entry name" value="ZF_CCHC"/>
    <property type="match status" value="1"/>
</dbReference>
<dbReference type="Gene3D" id="4.10.60.10">
    <property type="entry name" value="Zinc finger, CCHC-type"/>
    <property type="match status" value="1"/>
</dbReference>
<feature type="domain" description="CCHC-type" evidence="3">
    <location>
        <begin position="320"/>
        <end position="335"/>
    </location>
</feature>
<reference evidence="4 5" key="1">
    <citation type="submission" date="2019-05" db="EMBL/GenBank/DDBJ databases">
        <title>Mikania micrantha, genome provides insights into the molecular mechanism of rapid growth.</title>
        <authorList>
            <person name="Liu B."/>
        </authorList>
    </citation>
    <scope>NUCLEOTIDE SEQUENCE [LARGE SCALE GENOMIC DNA]</scope>
    <source>
        <strain evidence="4">NLD-2019</strain>
        <tissue evidence="4">Leaf</tissue>
    </source>
</reference>
<evidence type="ECO:0000313" key="5">
    <source>
        <dbReference type="Proteomes" id="UP000326396"/>
    </source>
</evidence>
<dbReference type="InterPro" id="IPR036875">
    <property type="entry name" value="Znf_CCHC_sf"/>
</dbReference>
<evidence type="ECO:0000313" key="4">
    <source>
        <dbReference type="EMBL" id="KAD3640228.1"/>
    </source>
</evidence>
<keyword evidence="1" id="KW-0863">Zinc-finger</keyword>
<dbReference type="Pfam" id="PF00098">
    <property type="entry name" value="zf-CCHC"/>
    <property type="match status" value="1"/>
</dbReference>
<dbReference type="EMBL" id="SZYD01000015">
    <property type="protein sequence ID" value="KAD3640228.1"/>
    <property type="molecule type" value="Genomic_DNA"/>
</dbReference>
<evidence type="ECO:0000259" key="3">
    <source>
        <dbReference type="PROSITE" id="PS50158"/>
    </source>
</evidence>
<keyword evidence="1" id="KW-0479">Metal-binding</keyword>
<feature type="compositionally biased region" description="Low complexity" evidence="2">
    <location>
        <begin position="52"/>
        <end position="71"/>
    </location>
</feature>
<dbReference type="GO" id="GO:0003676">
    <property type="term" value="F:nucleic acid binding"/>
    <property type="evidence" value="ECO:0007669"/>
    <property type="project" value="InterPro"/>
</dbReference>
<gene>
    <name evidence="4" type="ORF">E3N88_29451</name>
</gene>
<feature type="region of interest" description="Disordered" evidence="2">
    <location>
        <begin position="266"/>
        <end position="301"/>
    </location>
</feature>
<feature type="region of interest" description="Disordered" evidence="2">
    <location>
        <begin position="52"/>
        <end position="73"/>
    </location>
</feature>
<dbReference type="AlphaFoldDB" id="A0A5N6MJG2"/>
<organism evidence="4 5">
    <name type="scientific">Mikania micrantha</name>
    <name type="common">bitter vine</name>
    <dbReference type="NCBI Taxonomy" id="192012"/>
    <lineage>
        <taxon>Eukaryota</taxon>
        <taxon>Viridiplantae</taxon>
        <taxon>Streptophyta</taxon>
        <taxon>Embryophyta</taxon>
        <taxon>Tracheophyta</taxon>
        <taxon>Spermatophyta</taxon>
        <taxon>Magnoliopsida</taxon>
        <taxon>eudicotyledons</taxon>
        <taxon>Gunneridae</taxon>
        <taxon>Pentapetalae</taxon>
        <taxon>asterids</taxon>
        <taxon>campanulids</taxon>
        <taxon>Asterales</taxon>
        <taxon>Asteraceae</taxon>
        <taxon>Asteroideae</taxon>
        <taxon>Heliantheae alliance</taxon>
        <taxon>Eupatorieae</taxon>
        <taxon>Mikania</taxon>
    </lineage>
</organism>
<feature type="compositionally biased region" description="Polar residues" evidence="2">
    <location>
        <begin position="20"/>
        <end position="29"/>
    </location>
</feature>
<evidence type="ECO:0000256" key="1">
    <source>
        <dbReference type="PROSITE-ProRule" id="PRU00047"/>
    </source>
</evidence>
<dbReference type="SMART" id="SM00343">
    <property type="entry name" value="ZnF_C2HC"/>
    <property type="match status" value="2"/>
</dbReference>
<dbReference type="PANTHER" id="PTHR34482:SF36">
    <property type="entry name" value="RETROTRANSPOSON GAG DOMAIN-CONTAINING PROTEIN"/>
    <property type="match status" value="1"/>
</dbReference>
<accession>A0A5N6MJG2</accession>
<name>A0A5N6MJG2_9ASTR</name>
<keyword evidence="5" id="KW-1185">Reference proteome</keyword>
<protein>
    <recommendedName>
        <fullName evidence="3">CCHC-type domain-containing protein</fullName>
    </recommendedName>
</protein>
<dbReference type="GO" id="GO:0008270">
    <property type="term" value="F:zinc ion binding"/>
    <property type="evidence" value="ECO:0007669"/>
    <property type="project" value="UniProtKB-KW"/>
</dbReference>